<dbReference type="Pfam" id="PF00588">
    <property type="entry name" value="SpoU_methylase"/>
    <property type="match status" value="1"/>
</dbReference>
<dbReference type="AlphaFoldDB" id="A0A4U8Q8B8"/>
<dbReference type="Gene3D" id="3.40.1280.10">
    <property type="match status" value="1"/>
</dbReference>
<evidence type="ECO:0000259" key="4">
    <source>
        <dbReference type="Pfam" id="PF00588"/>
    </source>
</evidence>
<dbReference type="Pfam" id="PF22435">
    <property type="entry name" value="MRM3-like_sub_bind"/>
    <property type="match status" value="1"/>
</dbReference>
<dbReference type="STRING" id="180332.GCA_000797495_04845"/>
<dbReference type="SUPFAM" id="SSF55315">
    <property type="entry name" value="L30e-like"/>
    <property type="match status" value="1"/>
</dbReference>
<feature type="domain" description="MRM3-like substrate binding" evidence="5">
    <location>
        <begin position="7"/>
        <end position="90"/>
    </location>
</feature>
<organism evidence="6 7">
    <name type="scientific">Robinsoniella peoriensis</name>
    <dbReference type="NCBI Taxonomy" id="180332"/>
    <lineage>
        <taxon>Bacteria</taxon>
        <taxon>Bacillati</taxon>
        <taxon>Bacillota</taxon>
        <taxon>Clostridia</taxon>
        <taxon>Lachnospirales</taxon>
        <taxon>Lachnospiraceae</taxon>
        <taxon>Robinsoniella</taxon>
    </lineage>
</organism>
<accession>A0A4U8Q8B8</accession>
<gene>
    <name evidence="6" type="ORF">DSM106044_01908</name>
</gene>
<keyword evidence="2 6" id="KW-0489">Methyltransferase</keyword>
<dbReference type="RefSeq" id="WP_047834389.1">
    <property type="nucleotide sequence ID" value="NZ_QGQD01000043.1"/>
</dbReference>
<proteinExistence type="inferred from homology"/>
<dbReference type="InterPro" id="IPR001537">
    <property type="entry name" value="SpoU_MeTrfase"/>
</dbReference>
<dbReference type="Proteomes" id="UP000306509">
    <property type="component" value="Unassembled WGS sequence"/>
</dbReference>
<dbReference type="Gene3D" id="3.30.1330.30">
    <property type="match status" value="1"/>
</dbReference>
<dbReference type="SUPFAM" id="SSF75217">
    <property type="entry name" value="alpha/beta knot"/>
    <property type="match status" value="1"/>
</dbReference>
<dbReference type="GO" id="GO:0003723">
    <property type="term" value="F:RNA binding"/>
    <property type="evidence" value="ECO:0007669"/>
    <property type="project" value="InterPro"/>
</dbReference>
<dbReference type="EMBL" id="QGQD01000043">
    <property type="protein sequence ID" value="TLD01117.1"/>
    <property type="molecule type" value="Genomic_DNA"/>
</dbReference>
<dbReference type="InterPro" id="IPR029064">
    <property type="entry name" value="Ribosomal_eL30-like_sf"/>
</dbReference>
<name>A0A4U8Q8B8_9FIRM</name>
<evidence type="ECO:0000256" key="1">
    <source>
        <dbReference type="ARBA" id="ARBA00007228"/>
    </source>
</evidence>
<evidence type="ECO:0000256" key="3">
    <source>
        <dbReference type="ARBA" id="ARBA00022679"/>
    </source>
</evidence>
<dbReference type="InterPro" id="IPR053888">
    <property type="entry name" value="MRM3-like_sub_bind"/>
</dbReference>
<comment type="similarity">
    <text evidence="1">Belongs to the class IV-like SAM-binding methyltransferase superfamily. RNA methyltransferase TrmH family.</text>
</comment>
<dbReference type="InterPro" id="IPR029026">
    <property type="entry name" value="tRNA_m1G_MTases_N"/>
</dbReference>
<dbReference type="PANTHER" id="PTHR43191">
    <property type="entry name" value="RRNA METHYLTRANSFERASE 3"/>
    <property type="match status" value="1"/>
</dbReference>
<reference evidence="6 7" key="1">
    <citation type="journal article" date="2019" name="Anaerobe">
        <title>Detection of Robinsoniella peoriensis in multiple bone samples of a trauma patient.</title>
        <authorList>
            <person name="Schrottner P."/>
            <person name="Hartwich K."/>
            <person name="Bunk B."/>
            <person name="Schober I."/>
            <person name="Helbig S."/>
            <person name="Rudolph W.W."/>
            <person name="Gunzer F."/>
        </authorList>
    </citation>
    <scope>NUCLEOTIDE SEQUENCE [LARGE SCALE GENOMIC DNA]</scope>
    <source>
        <strain evidence="6 7">DSM 106044</strain>
    </source>
</reference>
<dbReference type="PANTHER" id="PTHR43191:SF2">
    <property type="entry name" value="RRNA METHYLTRANSFERASE 3, MITOCHONDRIAL"/>
    <property type="match status" value="1"/>
</dbReference>
<dbReference type="CDD" id="cd18095">
    <property type="entry name" value="SpoU-like_rRNA-MTase"/>
    <property type="match status" value="1"/>
</dbReference>
<evidence type="ECO:0000313" key="6">
    <source>
        <dbReference type="EMBL" id="TLD01117.1"/>
    </source>
</evidence>
<dbReference type="GO" id="GO:0032259">
    <property type="term" value="P:methylation"/>
    <property type="evidence" value="ECO:0007669"/>
    <property type="project" value="UniProtKB-KW"/>
</dbReference>
<dbReference type="InterPro" id="IPR029028">
    <property type="entry name" value="Alpha/beta_knot_MTases"/>
</dbReference>
<dbReference type="GO" id="GO:0006396">
    <property type="term" value="P:RNA processing"/>
    <property type="evidence" value="ECO:0007669"/>
    <property type="project" value="InterPro"/>
</dbReference>
<evidence type="ECO:0000259" key="5">
    <source>
        <dbReference type="Pfam" id="PF22435"/>
    </source>
</evidence>
<evidence type="ECO:0000256" key="2">
    <source>
        <dbReference type="ARBA" id="ARBA00022603"/>
    </source>
</evidence>
<dbReference type="InterPro" id="IPR051259">
    <property type="entry name" value="rRNA_Methyltransferase"/>
</dbReference>
<feature type="domain" description="tRNA/rRNA methyltransferase SpoU type" evidence="4">
    <location>
        <begin position="112"/>
        <end position="251"/>
    </location>
</feature>
<sequence length="259" mass="28828">MITSTSNQQIKNLLQLQKKGKVRKEQDVFVVEGVKMYQEAPGERIVKTYVSKTFYEKPENKKLLAGDRLEVVEDRVFDAASDTKTPQGILSIVKQSHYNLGEILTSSATPHLLILENLQDPGNLGTIMRTAEGAGVNGIIMTSDTVDIYNPKTIRSTMGSLYRVPFFYTGNIEEVLKELREKSIKTYAAHLKGARSYYEEDYSAGTAFLIGNEGNGLSEGLSARSDCYIKIPMSGQVESLNAAIAASILMYEVKRQRRI</sequence>
<keyword evidence="7" id="KW-1185">Reference proteome</keyword>
<protein>
    <submittedName>
        <fullName evidence="6">Putative TrmH family tRNA/rRNA methyltransferase</fullName>
        <ecNumber evidence="6">2.1.1.-</ecNumber>
    </submittedName>
</protein>
<evidence type="ECO:0000313" key="7">
    <source>
        <dbReference type="Proteomes" id="UP000306509"/>
    </source>
</evidence>
<keyword evidence="3 6" id="KW-0808">Transferase</keyword>
<dbReference type="GO" id="GO:0008173">
    <property type="term" value="F:RNA methyltransferase activity"/>
    <property type="evidence" value="ECO:0007669"/>
    <property type="project" value="InterPro"/>
</dbReference>
<comment type="caution">
    <text evidence="6">The sequence shown here is derived from an EMBL/GenBank/DDBJ whole genome shotgun (WGS) entry which is preliminary data.</text>
</comment>
<dbReference type="EC" id="2.1.1.-" evidence="6"/>